<accession>A0A0E9N9B0</accession>
<keyword evidence="4" id="KW-1185">Reference proteome</keyword>
<sequence>MASRILPRLTLFHHPACQLCLNASSALTSIQSRLPPNTFTLERINIHEEGNEKWKDVYGWDVPVIHLGEERVLMHRIGEGDVERVLRERGVWPAAAEEKKDWGHRRRQRARFRGMTCRSIPVPSRPRFSTAAPTAPVNSTRDT</sequence>
<evidence type="ECO:0000313" key="4">
    <source>
        <dbReference type="Proteomes" id="UP000033140"/>
    </source>
</evidence>
<evidence type="ECO:0000256" key="1">
    <source>
        <dbReference type="RuleBase" id="RU363082"/>
    </source>
</evidence>
<reference evidence="3 4" key="2">
    <citation type="journal article" date="2014" name="J. Gen. Appl. Microbiol.">
        <title>The early diverging ascomycetous budding yeast Saitoella complicata has three histone deacetylases belonging to the Clr6, Hos2, and Rpd3 lineages.</title>
        <authorList>
            <person name="Nishida H."/>
            <person name="Matsumoto T."/>
            <person name="Kondo S."/>
            <person name="Hamamoto M."/>
            <person name="Yoshikawa H."/>
        </authorList>
    </citation>
    <scope>NUCLEOTIDE SEQUENCE [LARGE SCALE GENOMIC DNA]</scope>
    <source>
        <strain evidence="3 4">NRRL Y-17804</strain>
    </source>
</reference>
<evidence type="ECO:0000256" key="2">
    <source>
        <dbReference type="SAM" id="MobiDB-lite"/>
    </source>
</evidence>
<keyword evidence="1" id="KW-0249">Electron transport</keyword>
<dbReference type="SUPFAM" id="SSF52833">
    <property type="entry name" value="Thioredoxin-like"/>
    <property type="match status" value="1"/>
</dbReference>
<reference evidence="3 4" key="1">
    <citation type="journal article" date="2011" name="J. Gen. Appl. Microbiol.">
        <title>Draft genome sequencing of the enigmatic yeast Saitoella complicata.</title>
        <authorList>
            <person name="Nishida H."/>
            <person name="Hamamoto M."/>
            <person name="Sugiyama J."/>
        </authorList>
    </citation>
    <scope>NUCLEOTIDE SEQUENCE [LARGE SCALE GENOMIC DNA]</scope>
    <source>
        <strain evidence="3 4">NRRL Y-17804</strain>
    </source>
</reference>
<reference evidence="3 4" key="3">
    <citation type="journal article" date="2015" name="Genome Announc.">
        <title>Draft Genome Sequence of the Archiascomycetous Yeast Saitoella complicata.</title>
        <authorList>
            <person name="Yamauchi K."/>
            <person name="Kondo S."/>
            <person name="Hamamoto M."/>
            <person name="Takahashi Y."/>
            <person name="Ogura Y."/>
            <person name="Hayashi T."/>
            <person name="Nishida H."/>
        </authorList>
    </citation>
    <scope>NUCLEOTIDE SEQUENCE [LARGE SCALE GENOMIC DNA]</scope>
    <source>
        <strain evidence="3 4">NRRL Y-17804</strain>
    </source>
</reference>
<protein>
    <recommendedName>
        <fullName evidence="1">Glutaredoxin-like protein</fullName>
    </recommendedName>
</protein>
<proteinExistence type="inferred from homology"/>
<dbReference type="Pfam" id="PF05768">
    <property type="entry name" value="Glrx-like"/>
    <property type="match status" value="1"/>
</dbReference>
<feature type="region of interest" description="Disordered" evidence="2">
    <location>
        <begin position="122"/>
        <end position="143"/>
    </location>
</feature>
<name>A0A0E9N9B0_SAICN</name>
<dbReference type="InterPro" id="IPR008554">
    <property type="entry name" value="Glutaredoxin-like"/>
</dbReference>
<comment type="similarity">
    <text evidence="1">Belongs to the glutaredoxin family.</text>
</comment>
<dbReference type="Proteomes" id="UP000033140">
    <property type="component" value="Unassembled WGS sequence"/>
</dbReference>
<comment type="caution">
    <text evidence="3">The sequence shown here is derived from an EMBL/GenBank/DDBJ whole genome shotgun (WGS) entry which is preliminary data.</text>
</comment>
<organism evidence="3 4">
    <name type="scientific">Saitoella complicata (strain BCRC 22490 / CBS 7301 / JCM 7358 / NBRC 10748 / NRRL Y-17804)</name>
    <dbReference type="NCBI Taxonomy" id="698492"/>
    <lineage>
        <taxon>Eukaryota</taxon>
        <taxon>Fungi</taxon>
        <taxon>Dikarya</taxon>
        <taxon>Ascomycota</taxon>
        <taxon>Taphrinomycotina</taxon>
        <taxon>Taphrinomycotina incertae sedis</taxon>
        <taxon>Saitoella</taxon>
    </lineage>
</organism>
<keyword evidence="1" id="KW-0813">Transport</keyword>
<dbReference type="PANTHER" id="PTHR33558">
    <property type="entry name" value="GLUTAREDOXIN-LIKE PROTEIN C5ORF63 HOMOLOG"/>
    <property type="match status" value="1"/>
</dbReference>
<dbReference type="AlphaFoldDB" id="A0A0E9N9B0"/>
<evidence type="ECO:0000313" key="3">
    <source>
        <dbReference type="EMBL" id="GAO46399.1"/>
    </source>
</evidence>
<dbReference type="PANTHER" id="PTHR33558:SF1">
    <property type="entry name" value="GLUTAREDOXIN-LIKE PROTEIN C5ORF63 HOMOLOG"/>
    <property type="match status" value="1"/>
</dbReference>
<dbReference type="Gene3D" id="3.40.30.10">
    <property type="entry name" value="Glutaredoxin"/>
    <property type="match status" value="1"/>
</dbReference>
<dbReference type="InterPro" id="IPR052565">
    <property type="entry name" value="Glutaredoxin-like_YDR286C"/>
</dbReference>
<gene>
    <name evidence="3" type="ORF">G7K_0630-t1</name>
</gene>
<dbReference type="InterPro" id="IPR036249">
    <property type="entry name" value="Thioredoxin-like_sf"/>
</dbReference>
<dbReference type="EMBL" id="BACD03000003">
    <property type="protein sequence ID" value="GAO46399.1"/>
    <property type="molecule type" value="Genomic_DNA"/>
</dbReference>